<dbReference type="SUPFAM" id="SSF52833">
    <property type="entry name" value="Thioredoxin-like"/>
    <property type="match status" value="1"/>
</dbReference>
<comment type="similarity">
    <text evidence="1">Belongs to the thioredoxin family.</text>
</comment>
<accession>A0AAD4F276</accession>
<comment type="caution">
    <text evidence="4">The sequence shown here is derived from an EMBL/GenBank/DDBJ whole genome shotgun (WGS) entry which is preliminary data.</text>
</comment>
<evidence type="ECO:0000256" key="2">
    <source>
        <dbReference type="ARBA" id="ARBA00023157"/>
    </source>
</evidence>
<protein>
    <recommendedName>
        <fullName evidence="3">Thioredoxin domain-containing protein</fullName>
    </recommendedName>
</protein>
<proteinExistence type="inferred from homology"/>
<reference evidence="4" key="1">
    <citation type="submission" date="2023-02" db="EMBL/GenBank/DDBJ databases">
        <authorList>
            <person name="Palmer J.M."/>
        </authorList>
    </citation>
    <scope>NUCLEOTIDE SEQUENCE</scope>
    <source>
        <strain evidence="4">FW57</strain>
    </source>
</reference>
<evidence type="ECO:0000259" key="3">
    <source>
        <dbReference type="PROSITE" id="PS51352"/>
    </source>
</evidence>
<dbReference type="EMBL" id="JAHCVI010000001">
    <property type="protein sequence ID" value="KAG7290152.1"/>
    <property type="molecule type" value="Genomic_DNA"/>
</dbReference>
<dbReference type="PANTHER" id="PTHR46115">
    <property type="entry name" value="THIOREDOXIN-LIKE PROTEIN 1"/>
    <property type="match status" value="1"/>
</dbReference>
<dbReference type="Pfam" id="PF00085">
    <property type="entry name" value="Thioredoxin"/>
    <property type="match status" value="1"/>
</dbReference>
<dbReference type="AlphaFoldDB" id="A0AAD4F276"/>
<dbReference type="PROSITE" id="PS00194">
    <property type="entry name" value="THIOREDOXIN_1"/>
    <property type="match status" value="1"/>
</dbReference>
<organism evidence="4 5">
    <name type="scientific">Staphylotrichum longicolle</name>
    <dbReference type="NCBI Taxonomy" id="669026"/>
    <lineage>
        <taxon>Eukaryota</taxon>
        <taxon>Fungi</taxon>
        <taxon>Dikarya</taxon>
        <taxon>Ascomycota</taxon>
        <taxon>Pezizomycotina</taxon>
        <taxon>Sordariomycetes</taxon>
        <taxon>Sordariomycetidae</taxon>
        <taxon>Sordariales</taxon>
        <taxon>Chaetomiaceae</taxon>
        <taxon>Staphylotrichum</taxon>
    </lineage>
</organism>
<feature type="domain" description="Thioredoxin" evidence="3">
    <location>
        <begin position="1"/>
        <end position="112"/>
    </location>
</feature>
<dbReference type="InterPro" id="IPR017937">
    <property type="entry name" value="Thioredoxin_CS"/>
</dbReference>
<name>A0AAD4F276_9PEZI</name>
<dbReference type="Gene3D" id="3.40.30.10">
    <property type="entry name" value="Glutaredoxin"/>
    <property type="match status" value="1"/>
</dbReference>
<dbReference type="InterPro" id="IPR036249">
    <property type="entry name" value="Thioredoxin-like_sf"/>
</dbReference>
<evidence type="ECO:0000313" key="4">
    <source>
        <dbReference type="EMBL" id="KAG7290152.1"/>
    </source>
</evidence>
<gene>
    <name evidence="4" type="ORF">NEMBOFW57_000149</name>
</gene>
<keyword evidence="2" id="KW-1015">Disulfide bond</keyword>
<dbReference type="PRINTS" id="PR00421">
    <property type="entry name" value="THIOREDOXIN"/>
</dbReference>
<dbReference type="Proteomes" id="UP001197093">
    <property type="component" value="Unassembled WGS sequence"/>
</dbReference>
<dbReference type="CDD" id="cd02947">
    <property type="entry name" value="TRX_family"/>
    <property type="match status" value="1"/>
</dbReference>
<sequence>MAEPLHITSLADLDAATSANKYLILDFTAVWCPPCKAIAPLFGKLAAAHTVPGALAFGKVDVDEAADVAAKFGVSAMPTFLVLTDGEAAGVDAPASVAGGGVVRSSEEGGAR</sequence>
<evidence type="ECO:0000256" key="1">
    <source>
        <dbReference type="ARBA" id="ARBA00008987"/>
    </source>
</evidence>
<dbReference type="PROSITE" id="PS51352">
    <property type="entry name" value="THIOREDOXIN_2"/>
    <property type="match status" value="1"/>
</dbReference>
<evidence type="ECO:0000313" key="5">
    <source>
        <dbReference type="Proteomes" id="UP001197093"/>
    </source>
</evidence>
<dbReference type="InterPro" id="IPR013766">
    <property type="entry name" value="Thioredoxin_domain"/>
</dbReference>
<keyword evidence="5" id="KW-1185">Reference proteome</keyword>